<name>D9PJS7_9ZZZZ</name>
<keyword evidence="1" id="KW-1133">Transmembrane helix</keyword>
<reference evidence="2" key="1">
    <citation type="submission" date="2010-07" db="EMBL/GenBank/DDBJ databases">
        <authorList>
            <consortium name="CONSOLIDER consortium CSD2007-00005"/>
            <person name="Guazzaroni M.-E."/>
            <person name="Richter M."/>
            <person name="Garcia-Salamanca A."/>
            <person name="Yarza P."/>
            <person name="Ferrer M."/>
        </authorList>
    </citation>
    <scope>NUCLEOTIDE SEQUENCE</scope>
</reference>
<keyword evidence="1" id="KW-0812">Transmembrane</keyword>
<accession>D9PJS7</accession>
<sequence>MNIMKLVGYTIGLVWTCGIALLIHKSMPGASGAFFGMSVYLVLHGLSDTLFGGVKVEKLIPQSIAASMGLIPTIMALLSFVSMVWGFVADIFILSFAGSLAVMISLLLVYIQGVAKNSIPR</sequence>
<comment type="caution">
    <text evidence="2">The sequence shown here is derived from an EMBL/GenBank/DDBJ whole genome shotgun (WGS) entry which is preliminary data.</text>
</comment>
<evidence type="ECO:0000256" key="1">
    <source>
        <dbReference type="SAM" id="Phobius"/>
    </source>
</evidence>
<feature type="transmembrane region" description="Helical" evidence="1">
    <location>
        <begin position="30"/>
        <end position="51"/>
    </location>
</feature>
<feature type="transmembrane region" description="Helical" evidence="1">
    <location>
        <begin position="63"/>
        <end position="85"/>
    </location>
</feature>
<protein>
    <submittedName>
        <fullName evidence="2">Membrane protein</fullName>
    </submittedName>
</protein>
<dbReference type="AlphaFoldDB" id="D9PJS7"/>
<dbReference type="EMBL" id="ADZX01000550">
    <property type="protein sequence ID" value="EFK96191.1"/>
    <property type="molecule type" value="Genomic_DNA"/>
</dbReference>
<reference evidence="2" key="2">
    <citation type="journal article" date="2011" name="Microb. Ecol.">
        <title>Taxonomic and Functional Metagenomic Profiling of the Microbial Community in the Anoxic Sediment of a Sub-saline Shallow Lake (Laguna de Carrizo, Central Spain).</title>
        <authorList>
            <person name="Ferrer M."/>
            <person name="Guazzaroni M.E."/>
            <person name="Richter M."/>
            <person name="Garcia-Salamanca A."/>
            <person name="Yarza P."/>
            <person name="Suarez-Suarez A."/>
            <person name="Solano J."/>
            <person name="Alcaide M."/>
            <person name="van Dillewijn P."/>
            <person name="Molina-Henares M.A."/>
            <person name="Lopez-Cortes N."/>
            <person name="Al-Ramahi Y."/>
            <person name="Guerrero C."/>
            <person name="Acosta A."/>
            <person name="de Eugenio L.I."/>
            <person name="Martinez V."/>
            <person name="Marques S."/>
            <person name="Rojo F."/>
            <person name="Santero E."/>
            <person name="Genilloud O."/>
            <person name="Perez-Perez J."/>
            <person name="Rossello-Mora R."/>
            <person name="Ramos J.L."/>
        </authorList>
    </citation>
    <scope>NUCLEOTIDE SEQUENCE</scope>
</reference>
<proteinExistence type="predicted"/>
<organism evidence="2">
    <name type="scientific">sediment metagenome</name>
    <dbReference type="NCBI Taxonomy" id="749907"/>
    <lineage>
        <taxon>unclassified sequences</taxon>
        <taxon>metagenomes</taxon>
        <taxon>ecological metagenomes</taxon>
    </lineage>
</organism>
<evidence type="ECO:0000313" key="2">
    <source>
        <dbReference type="EMBL" id="EFK96191.1"/>
    </source>
</evidence>
<feature type="transmembrane region" description="Helical" evidence="1">
    <location>
        <begin position="91"/>
        <end position="111"/>
    </location>
</feature>
<gene>
    <name evidence="2" type="ORF">LDC_1790</name>
</gene>
<feature type="transmembrane region" description="Helical" evidence="1">
    <location>
        <begin position="7"/>
        <end position="24"/>
    </location>
</feature>
<keyword evidence="1" id="KW-0472">Membrane</keyword>